<dbReference type="AlphaFoldDB" id="A0ABD5P9I2"/>
<keyword evidence="1" id="KW-1133">Transmembrane helix</keyword>
<gene>
    <name evidence="2" type="ORF">ACFO0N_05330</name>
</gene>
<sequence length="48" mass="5640">MPAMSLLDWVGLVGPYALFFVMLVVYYVWEGRREKALRRQYREGGDAE</sequence>
<evidence type="ECO:0000256" key="1">
    <source>
        <dbReference type="SAM" id="Phobius"/>
    </source>
</evidence>
<name>A0ABD5P9I2_9EURY</name>
<accession>A0ABD5P9I2</accession>
<evidence type="ECO:0000313" key="2">
    <source>
        <dbReference type="EMBL" id="MFC4357370.1"/>
    </source>
</evidence>
<organism evidence="2 3">
    <name type="scientific">Halobium salinum</name>
    <dbReference type="NCBI Taxonomy" id="1364940"/>
    <lineage>
        <taxon>Archaea</taxon>
        <taxon>Methanobacteriati</taxon>
        <taxon>Methanobacteriota</taxon>
        <taxon>Stenosarchaea group</taxon>
        <taxon>Halobacteria</taxon>
        <taxon>Halobacteriales</taxon>
        <taxon>Haloferacaceae</taxon>
        <taxon>Halobium</taxon>
    </lineage>
</organism>
<keyword evidence="3" id="KW-1185">Reference proteome</keyword>
<dbReference type="Proteomes" id="UP001595921">
    <property type="component" value="Unassembled WGS sequence"/>
</dbReference>
<protein>
    <submittedName>
        <fullName evidence="2">Uncharacterized protein</fullName>
    </submittedName>
</protein>
<dbReference type="EMBL" id="JBHSDS010000003">
    <property type="protein sequence ID" value="MFC4357370.1"/>
    <property type="molecule type" value="Genomic_DNA"/>
</dbReference>
<keyword evidence="1" id="KW-0472">Membrane</keyword>
<keyword evidence="1" id="KW-0812">Transmembrane</keyword>
<feature type="transmembrane region" description="Helical" evidence="1">
    <location>
        <begin position="6"/>
        <end position="29"/>
    </location>
</feature>
<proteinExistence type="predicted"/>
<evidence type="ECO:0000313" key="3">
    <source>
        <dbReference type="Proteomes" id="UP001595921"/>
    </source>
</evidence>
<reference evidence="2 3" key="1">
    <citation type="journal article" date="2019" name="Int. J. Syst. Evol. Microbiol.">
        <title>The Global Catalogue of Microorganisms (GCM) 10K type strain sequencing project: providing services to taxonomists for standard genome sequencing and annotation.</title>
        <authorList>
            <consortium name="The Broad Institute Genomics Platform"/>
            <consortium name="The Broad Institute Genome Sequencing Center for Infectious Disease"/>
            <person name="Wu L."/>
            <person name="Ma J."/>
        </authorList>
    </citation>
    <scope>NUCLEOTIDE SEQUENCE [LARGE SCALE GENOMIC DNA]</scope>
    <source>
        <strain evidence="2 3">CGMCC 1.12553</strain>
    </source>
</reference>
<dbReference type="RefSeq" id="WP_267622332.1">
    <property type="nucleotide sequence ID" value="NZ_JAODIW010000006.1"/>
</dbReference>
<comment type="caution">
    <text evidence="2">The sequence shown here is derived from an EMBL/GenBank/DDBJ whole genome shotgun (WGS) entry which is preliminary data.</text>
</comment>